<organism evidence="9">
    <name type="scientific">freshwater metagenome</name>
    <dbReference type="NCBI Taxonomy" id="449393"/>
    <lineage>
        <taxon>unclassified sequences</taxon>
        <taxon>metagenomes</taxon>
        <taxon>ecological metagenomes</taxon>
    </lineage>
</organism>
<evidence type="ECO:0000313" key="9">
    <source>
        <dbReference type="EMBL" id="CAB5003484.1"/>
    </source>
</evidence>
<dbReference type="Pfam" id="PF00561">
    <property type="entry name" value="Abhydrolase_1"/>
    <property type="match status" value="1"/>
</dbReference>
<keyword evidence="1" id="KW-0474">Menaquinone biosynthesis</keyword>
<evidence type="ECO:0000313" key="6">
    <source>
        <dbReference type="EMBL" id="CAB4827819.1"/>
    </source>
</evidence>
<dbReference type="PANTHER" id="PTHR42916">
    <property type="entry name" value="2-SUCCINYL-5-ENOLPYRUVYL-6-HYDROXY-3-CYCLOHEXENE-1-CARBOXYLATE SYNTHASE"/>
    <property type="match status" value="1"/>
</dbReference>
<dbReference type="EMBL" id="CAFAAV010000149">
    <property type="protein sequence ID" value="CAB4827819.1"/>
    <property type="molecule type" value="Genomic_DNA"/>
</dbReference>
<sequence length="258" mass="27452">MSDWTPLSGPLAAERLGDLHAPRMVFVHGFTQTGNSWKPIAELLVARGLQAIVIDLPGHGGSAAVRADLRRTADMIATIGGRGTYIGYSLGGRVCLHLALMYPHLVQSLVLIGAHPGIADADERSLRRAHDDQTAEHLTDIGLEAFLDEWTSLPLFGGFKFTDADRADRLRNTVDGLAASLHSAGTGEQLPLWPRLRELNMPVLALAGALDTKFAAIAEQIASTVPAGRVVLIPDAAHAAHLQQPQAVAEAIATALPR</sequence>
<protein>
    <submittedName>
        <fullName evidence="9">Unannotated protein</fullName>
    </submittedName>
</protein>
<dbReference type="EMBL" id="CAFBOL010000077">
    <property type="protein sequence ID" value="CAB5003484.1"/>
    <property type="molecule type" value="Genomic_DNA"/>
</dbReference>
<dbReference type="Gene3D" id="3.40.50.1820">
    <property type="entry name" value="alpha/beta hydrolase"/>
    <property type="match status" value="1"/>
</dbReference>
<dbReference type="HAMAP" id="MF_01660">
    <property type="entry name" value="MenH"/>
    <property type="match status" value="1"/>
</dbReference>
<feature type="domain" description="AB hydrolase-1" evidence="3">
    <location>
        <begin position="22"/>
        <end position="244"/>
    </location>
</feature>
<evidence type="ECO:0000256" key="2">
    <source>
        <dbReference type="ARBA" id="ARBA00023239"/>
    </source>
</evidence>
<dbReference type="PANTHER" id="PTHR42916:SF1">
    <property type="entry name" value="PROTEIN PHYLLO, CHLOROPLASTIC"/>
    <property type="match status" value="1"/>
</dbReference>
<dbReference type="EMBL" id="CAFBMT010000002">
    <property type="protein sequence ID" value="CAB4913284.1"/>
    <property type="molecule type" value="Genomic_DNA"/>
</dbReference>
<dbReference type="EMBL" id="CAFBIY010000089">
    <property type="protein sequence ID" value="CAB4851663.1"/>
    <property type="molecule type" value="Genomic_DNA"/>
</dbReference>
<dbReference type="SUPFAM" id="SSF53474">
    <property type="entry name" value="alpha/beta-Hydrolases"/>
    <property type="match status" value="1"/>
</dbReference>
<evidence type="ECO:0000256" key="1">
    <source>
        <dbReference type="ARBA" id="ARBA00022428"/>
    </source>
</evidence>
<accession>A0A6J7PND7</accession>
<gene>
    <name evidence="5" type="ORF">UFOPK2656_02531</name>
    <name evidence="6" type="ORF">UFOPK3099_01818</name>
    <name evidence="7" type="ORF">UFOPK3267_01642</name>
    <name evidence="8" type="ORF">UFOPK3651_00351</name>
    <name evidence="9" type="ORF">UFOPK3931_02323</name>
    <name evidence="4" type="ORF">UFOPK4189_00224</name>
</gene>
<dbReference type="GO" id="GO:0009234">
    <property type="term" value="P:menaquinone biosynthetic process"/>
    <property type="evidence" value="ECO:0007669"/>
    <property type="project" value="UniProtKB-KW"/>
</dbReference>
<evidence type="ECO:0000313" key="8">
    <source>
        <dbReference type="EMBL" id="CAB4913284.1"/>
    </source>
</evidence>
<dbReference type="GO" id="GO:0070205">
    <property type="term" value="F:2-succinyl-6-hydroxy-2,4-cyclohexadiene-1-carboxylate synthase activity"/>
    <property type="evidence" value="ECO:0007669"/>
    <property type="project" value="InterPro"/>
</dbReference>
<evidence type="ECO:0000313" key="5">
    <source>
        <dbReference type="EMBL" id="CAB4735867.1"/>
    </source>
</evidence>
<keyword evidence="2" id="KW-0456">Lyase</keyword>
<dbReference type="InterPro" id="IPR000073">
    <property type="entry name" value="AB_hydrolase_1"/>
</dbReference>
<dbReference type="EMBL" id="CAESGF010000001">
    <property type="protein sequence ID" value="CAB4362449.1"/>
    <property type="molecule type" value="Genomic_DNA"/>
</dbReference>
<dbReference type="InterPro" id="IPR029058">
    <property type="entry name" value="AB_hydrolase_fold"/>
</dbReference>
<name>A0A6J7PND7_9ZZZZ</name>
<evidence type="ECO:0000313" key="7">
    <source>
        <dbReference type="EMBL" id="CAB4851663.1"/>
    </source>
</evidence>
<evidence type="ECO:0000313" key="4">
    <source>
        <dbReference type="EMBL" id="CAB4362449.1"/>
    </source>
</evidence>
<dbReference type="InterPro" id="IPR022485">
    <property type="entry name" value="SHCHC_synthase_MenH"/>
</dbReference>
<reference evidence="9" key="1">
    <citation type="submission" date="2020-05" db="EMBL/GenBank/DDBJ databases">
        <authorList>
            <person name="Chiriac C."/>
            <person name="Salcher M."/>
            <person name="Ghai R."/>
            <person name="Kavagutti S V."/>
        </authorList>
    </citation>
    <scope>NUCLEOTIDE SEQUENCE</scope>
</reference>
<evidence type="ECO:0000259" key="3">
    <source>
        <dbReference type="Pfam" id="PF00561"/>
    </source>
</evidence>
<dbReference type="EMBL" id="CAEZYF010000019">
    <property type="protein sequence ID" value="CAB4735867.1"/>
    <property type="molecule type" value="Genomic_DNA"/>
</dbReference>
<dbReference type="AlphaFoldDB" id="A0A6J7PND7"/>
<proteinExistence type="inferred from homology"/>